<evidence type="ECO:0000256" key="2">
    <source>
        <dbReference type="SAM" id="SignalP"/>
    </source>
</evidence>
<comment type="caution">
    <text evidence="3">The sequence shown here is derived from an EMBL/GenBank/DDBJ whole genome shotgun (WGS) entry which is preliminary data.</text>
</comment>
<proteinExistence type="predicted"/>
<evidence type="ECO:0000313" key="3">
    <source>
        <dbReference type="EMBL" id="KAI9634653.1"/>
    </source>
</evidence>
<gene>
    <name evidence="3" type="ORF">MKK02DRAFT_37533</name>
</gene>
<feature type="compositionally biased region" description="Polar residues" evidence="1">
    <location>
        <begin position="46"/>
        <end position="55"/>
    </location>
</feature>
<protein>
    <submittedName>
        <fullName evidence="3">Uncharacterized protein</fullName>
    </submittedName>
</protein>
<keyword evidence="2" id="KW-0732">Signal</keyword>
<accession>A0AA38H5Z6</accession>
<dbReference type="Proteomes" id="UP001164286">
    <property type="component" value="Unassembled WGS sequence"/>
</dbReference>
<evidence type="ECO:0000256" key="1">
    <source>
        <dbReference type="SAM" id="MobiDB-lite"/>
    </source>
</evidence>
<feature type="region of interest" description="Disordered" evidence="1">
    <location>
        <begin position="39"/>
        <end position="74"/>
    </location>
</feature>
<keyword evidence="4" id="KW-1185">Reference proteome</keyword>
<organism evidence="3 4">
    <name type="scientific">Dioszegia hungarica</name>
    <dbReference type="NCBI Taxonomy" id="4972"/>
    <lineage>
        <taxon>Eukaryota</taxon>
        <taxon>Fungi</taxon>
        <taxon>Dikarya</taxon>
        <taxon>Basidiomycota</taxon>
        <taxon>Agaricomycotina</taxon>
        <taxon>Tremellomycetes</taxon>
        <taxon>Tremellales</taxon>
        <taxon>Bulleribasidiaceae</taxon>
        <taxon>Dioszegia</taxon>
    </lineage>
</organism>
<reference evidence="3" key="1">
    <citation type="journal article" date="2022" name="G3 (Bethesda)">
        <title>High quality genome of the basidiomycete yeast Dioszegia hungarica PDD-24b-2 isolated from cloud water.</title>
        <authorList>
            <person name="Jarrige D."/>
            <person name="Haridas S."/>
            <person name="Bleykasten-Grosshans C."/>
            <person name="Joly M."/>
            <person name="Nadalig T."/>
            <person name="Sancelme M."/>
            <person name="Vuilleumier S."/>
            <person name="Grigoriev I.V."/>
            <person name="Amato P."/>
            <person name="Bringel F."/>
        </authorList>
    </citation>
    <scope>NUCLEOTIDE SEQUENCE</scope>
    <source>
        <strain evidence="3">PDD-24b-2</strain>
    </source>
</reference>
<feature type="signal peptide" evidence="2">
    <location>
        <begin position="1"/>
        <end position="21"/>
    </location>
</feature>
<feature type="chain" id="PRO_5041404919" evidence="2">
    <location>
        <begin position="22"/>
        <end position="148"/>
    </location>
</feature>
<evidence type="ECO:0000313" key="4">
    <source>
        <dbReference type="Proteomes" id="UP001164286"/>
    </source>
</evidence>
<dbReference type="EMBL" id="JAKWFO010000006">
    <property type="protein sequence ID" value="KAI9634653.1"/>
    <property type="molecule type" value="Genomic_DNA"/>
</dbReference>
<dbReference type="AlphaFoldDB" id="A0AA38H5Z6"/>
<dbReference type="RefSeq" id="XP_052944430.1">
    <property type="nucleotide sequence ID" value="XM_053089689.1"/>
</dbReference>
<sequence>MLHLAVLLSALACLVPDLAYGGHTVSVRSKSGSAVNFIGRDGPGSRQWSGTQTGPYESAEGDPWRRPSGPGGDASAPFEAKFAVEIDQAVGTVDCHLNGTTIGLGEDVVFEFKQGTNYLSDCYEEGDLVWVVCHDKNNRPADCIKPGW</sequence>
<name>A0AA38H5Z6_9TREE</name>
<dbReference type="GeneID" id="77728894"/>